<dbReference type="VEuPathDB" id="FungiDB:SPSK_06595"/>
<dbReference type="EMBL" id="AXCR01000001">
    <property type="protein sequence ID" value="KJR90064.1"/>
    <property type="molecule type" value="Genomic_DNA"/>
</dbReference>
<dbReference type="KEGG" id="ssck:SPSK_06595"/>
<dbReference type="RefSeq" id="XP_016592740.1">
    <property type="nucleotide sequence ID" value="XM_016733297.1"/>
</dbReference>
<sequence>MTDETPTIRKAVDEGELSKGDSDLDDPLGGLQHRDVILGFSLANLTTKDEYDVEVYQLRGYAGQVLLSRIPLHISQGLPTLRQLVCTQSLQLIALTRAVVECLVQRASTISVERRVRLRDDWLLGPMNLFMPKWLCLFGRSSRVPAPPPLLELAQVVLPVVFGLKDVSRVKCHGNLLLLEGIDVVDVEIVFVGTMFVDQFVNATIDEQRDIGHLAQ</sequence>
<comment type="caution">
    <text evidence="2">The sequence shown here is derived from an EMBL/GenBank/DDBJ whole genome shotgun (WGS) entry which is preliminary data.</text>
</comment>
<dbReference type="GeneID" id="27668574"/>
<name>A0A0F2MM02_SPOSC</name>
<evidence type="ECO:0000256" key="1">
    <source>
        <dbReference type="SAM" id="MobiDB-lite"/>
    </source>
</evidence>
<organism evidence="2 3">
    <name type="scientific">Sporothrix schenckii 1099-18</name>
    <dbReference type="NCBI Taxonomy" id="1397361"/>
    <lineage>
        <taxon>Eukaryota</taxon>
        <taxon>Fungi</taxon>
        <taxon>Dikarya</taxon>
        <taxon>Ascomycota</taxon>
        <taxon>Pezizomycotina</taxon>
        <taxon>Sordariomycetes</taxon>
        <taxon>Sordariomycetidae</taxon>
        <taxon>Ophiostomatales</taxon>
        <taxon>Ophiostomataceae</taxon>
        <taxon>Sporothrix</taxon>
    </lineage>
</organism>
<reference evidence="2 3" key="1">
    <citation type="journal article" date="2014" name="BMC Genomics">
        <title>Comparative genomics of the major fungal agents of human and animal Sporotrichosis: Sporothrix schenckii and Sporothrix brasiliensis.</title>
        <authorList>
            <person name="Teixeira M.M."/>
            <person name="de Almeida L.G."/>
            <person name="Kubitschek-Barreira P."/>
            <person name="Alves F.L."/>
            <person name="Kioshima E.S."/>
            <person name="Abadio A.K."/>
            <person name="Fernandes L."/>
            <person name="Derengowski L.S."/>
            <person name="Ferreira K.S."/>
            <person name="Souza R.C."/>
            <person name="Ruiz J.C."/>
            <person name="de Andrade N.C."/>
            <person name="Paes H.C."/>
            <person name="Nicola A.M."/>
            <person name="Albuquerque P."/>
            <person name="Gerber A.L."/>
            <person name="Martins V.P."/>
            <person name="Peconick L.D."/>
            <person name="Neto A.V."/>
            <person name="Chaucanez C.B."/>
            <person name="Silva P.A."/>
            <person name="Cunha O.L."/>
            <person name="de Oliveira F.F."/>
            <person name="dos Santos T.C."/>
            <person name="Barros A.L."/>
            <person name="Soares M.A."/>
            <person name="de Oliveira L.M."/>
            <person name="Marini M.M."/>
            <person name="Villalobos-Duno H."/>
            <person name="Cunha M.M."/>
            <person name="de Hoog S."/>
            <person name="da Silveira J.F."/>
            <person name="Henrissat B."/>
            <person name="Nino-Vega G.A."/>
            <person name="Cisalpino P.S."/>
            <person name="Mora-Montes H.M."/>
            <person name="Almeida S.R."/>
            <person name="Stajich J.E."/>
            <person name="Lopes-Bezerra L.M."/>
            <person name="Vasconcelos A.T."/>
            <person name="Felipe M.S."/>
        </authorList>
    </citation>
    <scope>NUCLEOTIDE SEQUENCE [LARGE SCALE GENOMIC DNA]</scope>
    <source>
        <strain evidence="2 3">1099-18</strain>
    </source>
</reference>
<dbReference type="Proteomes" id="UP000033710">
    <property type="component" value="Unassembled WGS sequence"/>
</dbReference>
<evidence type="ECO:0000313" key="2">
    <source>
        <dbReference type="EMBL" id="KJR90064.1"/>
    </source>
</evidence>
<accession>A0A0F2MM02</accession>
<evidence type="ECO:0000313" key="3">
    <source>
        <dbReference type="Proteomes" id="UP000033710"/>
    </source>
</evidence>
<dbReference type="AlphaFoldDB" id="A0A0F2MM02"/>
<feature type="region of interest" description="Disordered" evidence="1">
    <location>
        <begin position="1"/>
        <end position="24"/>
    </location>
</feature>
<feature type="compositionally biased region" description="Basic and acidic residues" evidence="1">
    <location>
        <begin position="1"/>
        <end position="22"/>
    </location>
</feature>
<proteinExistence type="predicted"/>
<gene>
    <name evidence="2" type="ORF">SPSK_06595</name>
</gene>
<reference evidence="2 3" key="2">
    <citation type="journal article" date="2015" name="Eukaryot. Cell">
        <title>Asexual propagation of a virulent clone complex in a human and feline outbreak of sporotrichosis.</title>
        <authorList>
            <person name="Teixeira Mde M."/>
            <person name="Rodrigues A.M."/>
            <person name="Tsui C.K."/>
            <person name="de Almeida L.G."/>
            <person name="Van Diepeningen A.D."/>
            <person name="van den Ende B.G."/>
            <person name="Fernandes G.F."/>
            <person name="Kano R."/>
            <person name="Hamelin R.C."/>
            <person name="Lopes-Bezerra L.M."/>
            <person name="Vasconcelos A.T."/>
            <person name="de Hoog S."/>
            <person name="de Camargo Z.P."/>
            <person name="Felipe M.S."/>
        </authorList>
    </citation>
    <scope>NUCLEOTIDE SEQUENCE [LARGE SCALE GENOMIC DNA]</scope>
    <source>
        <strain evidence="2 3">1099-18</strain>
    </source>
</reference>
<protein>
    <submittedName>
        <fullName evidence="2">Uncharacterized protein</fullName>
    </submittedName>
</protein>